<dbReference type="STRING" id="40998.A0A2P7Z1S3"/>
<dbReference type="InterPro" id="IPR000014">
    <property type="entry name" value="PAS"/>
</dbReference>
<dbReference type="Proteomes" id="UP000243723">
    <property type="component" value="Unassembled WGS sequence"/>
</dbReference>
<dbReference type="OrthoDB" id="60033at2759"/>
<evidence type="ECO:0000256" key="4">
    <source>
        <dbReference type="ARBA" id="ARBA00022679"/>
    </source>
</evidence>
<dbReference type="CDD" id="cd00082">
    <property type="entry name" value="HisKA"/>
    <property type="match status" value="1"/>
</dbReference>
<dbReference type="Pfam" id="PF00512">
    <property type="entry name" value="HisKA"/>
    <property type="match status" value="1"/>
</dbReference>
<proteinExistence type="predicted"/>
<dbReference type="SMART" id="SM00448">
    <property type="entry name" value="REC"/>
    <property type="match status" value="1"/>
</dbReference>
<dbReference type="InterPro" id="IPR004358">
    <property type="entry name" value="Sig_transdc_His_kin-like_C"/>
</dbReference>
<dbReference type="SUPFAM" id="SSF47384">
    <property type="entry name" value="Homodimeric domain of signal transducing histidine kinase"/>
    <property type="match status" value="1"/>
</dbReference>
<feature type="domain" description="Response regulatory" evidence="10">
    <location>
        <begin position="800"/>
        <end position="933"/>
    </location>
</feature>
<dbReference type="SMART" id="SM00091">
    <property type="entry name" value="PAS"/>
    <property type="match status" value="1"/>
</dbReference>
<dbReference type="SMART" id="SM00387">
    <property type="entry name" value="HATPase_c"/>
    <property type="match status" value="1"/>
</dbReference>
<dbReference type="InterPro" id="IPR036097">
    <property type="entry name" value="HisK_dim/P_sf"/>
</dbReference>
<evidence type="ECO:0000256" key="7">
    <source>
        <dbReference type="SAM" id="Coils"/>
    </source>
</evidence>
<feature type="domain" description="Histidine kinase" evidence="9">
    <location>
        <begin position="485"/>
        <end position="748"/>
    </location>
</feature>
<keyword evidence="3 6" id="KW-0597">Phosphoprotein</keyword>
<comment type="catalytic activity">
    <reaction evidence="1">
        <text>ATP + protein L-histidine = ADP + protein N-phospho-L-histidine.</text>
        <dbReference type="EC" id="2.7.13.3"/>
    </reaction>
</comment>
<accession>A0A2P7Z1S3</accession>
<keyword evidence="5 11" id="KW-0418">Kinase</keyword>
<dbReference type="InterPro" id="IPR003594">
    <property type="entry name" value="HATPase_dom"/>
</dbReference>
<dbReference type="InterPro" id="IPR011006">
    <property type="entry name" value="CheY-like_superfamily"/>
</dbReference>
<reference evidence="11 12" key="1">
    <citation type="submission" date="2017-05" db="EMBL/GenBank/DDBJ databases">
        <title>Draft genome sequence of Elsinoe australis.</title>
        <authorList>
            <person name="Cheng Q."/>
        </authorList>
    </citation>
    <scope>NUCLEOTIDE SEQUENCE [LARGE SCALE GENOMIC DNA]</scope>
    <source>
        <strain evidence="11 12">NL1</strain>
    </source>
</reference>
<keyword evidence="12" id="KW-1185">Reference proteome</keyword>
<evidence type="ECO:0000256" key="3">
    <source>
        <dbReference type="ARBA" id="ARBA00022553"/>
    </source>
</evidence>
<evidence type="ECO:0000259" key="9">
    <source>
        <dbReference type="PROSITE" id="PS50109"/>
    </source>
</evidence>
<dbReference type="Gene3D" id="1.10.287.130">
    <property type="match status" value="1"/>
</dbReference>
<evidence type="ECO:0000259" key="10">
    <source>
        <dbReference type="PROSITE" id="PS50110"/>
    </source>
</evidence>
<dbReference type="Gene3D" id="3.30.450.20">
    <property type="entry name" value="PAS domain"/>
    <property type="match status" value="2"/>
</dbReference>
<comment type="caution">
    <text evidence="11">The sequence shown here is derived from an EMBL/GenBank/DDBJ whole genome shotgun (WGS) entry which is preliminary data.</text>
</comment>
<dbReference type="SMART" id="SM00388">
    <property type="entry name" value="HisKA"/>
    <property type="match status" value="1"/>
</dbReference>
<evidence type="ECO:0000313" key="11">
    <source>
        <dbReference type="EMBL" id="PSK42169.1"/>
    </source>
</evidence>
<dbReference type="PROSITE" id="PS50109">
    <property type="entry name" value="HIS_KIN"/>
    <property type="match status" value="1"/>
</dbReference>
<dbReference type="InterPro" id="IPR035965">
    <property type="entry name" value="PAS-like_dom_sf"/>
</dbReference>
<dbReference type="GO" id="GO:0000155">
    <property type="term" value="F:phosphorelay sensor kinase activity"/>
    <property type="evidence" value="ECO:0007669"/>
    <property type="project" value="InterPro"/>
</dbReference>
<keyword evidence="4" id="KW-0808">Transferase</keyword>
<dbReference type="Gene3D" id="3.30.565.10">
    <property type="entry name" value="Histidine kinase-like ATPase, C-terminal domain"/>
    <property type="match status" value="1"/>
</dbReference>
<feature type="compositionally biased region" description="Low complexity" evidence="8">
    <location>
        <begin position="755"/>
        <end position="766"/>
    </location>
</feature>
<evidence type="ECO:0000313" key="12">
    <source>
        <dbReference type="Proteomes" id="UP000243723"/>
    </source>
</evidence>
<dbReference type="InterPro" id="IPR005467">
    <property type="entry name" value="His_kinase_dom"/>
</dbReference>
<dbReference type="PRINTS" id="PR00344">
    <property type="entry name" value="BCTRLSENSOR"/>
</dbReference>
<dbReference type="SUPFAM" id="SSF52172">
    <property type="entry name" value="CheY-like"/>
    <property type="match status" value="1"/>
</dbReference>
<dbReference type="SUPFAM" id="SSF55874">
    <property type="entry name" value="ATPase domain of HSP90 chaperone/DNA topoisomerase II/histidine kinase"/>
    <property type="match status" value="1"/>
</dbReference>
<dbReference type="GO" id="GO:0005886">
    <property type="term" value="C:plasma membrane"/>
    <property type="evidence" value="ECO:0007669"/>
    <property type="project" value="TreeGrafter"/>
</dbReference>
<dbReference type="PANTHER" id="PTHR43047">
    <property type="entry name" value="TWO-COMPONENT HISTIDINE PROTEIN KINASE"/>
    <property type="match status" value="1"/>
</dbReference>
<evidence type="ECO:0000256" key="6">
    <source>
        <dbReference type="PROSITE-ProRule" id="PRU00169"/>
    </source>
</evidence>
<dbReference type="PROSITE" id="PS50110">
    <property type="entry name" value="RESPONSE_REGULATORY"/>
    <property type="match status" value="1"/>
</dbReference>
<dbReference type="EMBL" id="NHZQ01000335">
    <property type="protein sequence ID" value="PSK42169.1"/>
    <property type="molecule type" value="Genomic_DNA"/>
</dbReference>
<evidence type="ECO:0000256" key="2">
    <source>
        <dbReference type="ARBA" id="ARBA00012438"/>
    </source>
</evidence>
<gene>
    <name evidence="11" type="ORF">B9Z65_4083</name>
</gene>
<dbReference type="InterPro" id="IPR003661">
    <property type="entry name" value="HisK_dim/P_dom"/>
</dbReference>
<dbReference type="EC" id="2.7.13.3" evidence="2"/>
<keyword evidence="7" id="KW-0175">Coiled coil</keyword>
<evidence type="ECO:0000256" key="5">
    <source>
        <dbReference type="ARBA" id="ARBA00022777"/>
    </source>
</evidence>
<feature type="region of interest" description="Disordered" evidence="8">
    <location>
        <begin position="755"/>
        <end position="795"/>
    </location>
</feature>
<dbReference type="GO" id="GO:0009927">
    <property type="term" value="F:histidine phosphotransfer kinase activity"/>
    <property type="evidence" value="ECO:0007669"/>
    <property type="project" value="TreeGrafter"/>
</dbReference>
<organism evidence="11 12">
    <name type="scientific">Elsinoe australis</name>
    <dbReference type="NCBI Taxonomy" id="40998"/>
    <lineage>
        <taxon>Eukaryota</taxon>
        <taxon>Fungi</taxon>
        <taxon>Dikarya</taxon>
        <taxon>Ascomycota</taxon>
        <taxon>Pezizomycotina</taxon>
        <taxon>Dothideomycetes</taxon>
        <taxon>Dothideomycetidae</taxon>
        <taxon>Myriangiales</taxon>
        <taxon>Elsinoaceae</taxon>
        <taxon>Elsinoe</taxon>
    </lineage>
</organism>
<feature type="compositionally biased region" description="Basic and acidic residues" evidence="8">
    <location>
        <begin position="782"/>
        <end position="792"/>
    </location>
</feature>
<dbReference type="SUPFAM" id="SSF55785">
    <property type="entry name" value="PYP-like sensor domain (PAS domain)"/>
    <property type="match status" value="1"/>
</dbReference>
<dbReference type="CDD" id="cd17546">
    <property type="entry name" value="REC_hyHK_CKI1_RcsC-like"/>
    <property type="match status" value="1"/>
</dbReference>
<name>A0A2P7Z1S3_9PEZI</name>
<dbReference type="InterPro" id="IPR036890">
    <property type="entry name" value="HATPase_C_sf"/>
</dbReference>
<dbReference type="InterPro" id="IPR001789">
    <property type="entry name" value="Sig_transdc_resp-reg_receiver"/>
</dbReference>
<dbReference type="Pfam" id="PF00072">
    <property type="entry name" value="Response_reg"/>
    <property type="match status" value="1"/>
</dbReference>
<sequence length="938" mass="104095">MTLNSREPVCIIWGAERHLLYNEPFSLLIGDMHPEALGKPVWMAFKLAWEPFEALLLESERTGKSTGRKNEPMQLIRSGFGPEEAFFDYWVNPIKDANGRFLGVYNNPQEVTGQIVSQRRMANLLRVGEMTSAAASLDQFWQTVLNSFDFDDSEVPFAAIYSRKTLDHAEPHLRHPCEVLRLQSSTTKHQDSVDLPDSIAFTDDTLLTLAIKETMETSAPCLISSLGISNPDSTYSVDNRPLSESARYLVCPLQVGSMPCAAWIVIGLQQLRPFHKDYKDFINLLCKQIGAGASSLVSLAAERKLMESTVEKANLEAQRLTKELEVQKQDAAESAQRFYEFAKHAPVGVYTFGPNGEILFANEAWYSLFALPYKSQGDQLWRNTIHPHDLQLVDDKWQMLANHGTDHAHFEFRVRKDPSKELVEDEQCRYLSSSCFAEVDQFGEFKSVTGVIVDNTLHRTHERETAERLLSALEAKRAQENFMDMVSHEMRNPLSAIIQCAEEASQIIEPHAFENSTPMTVGEATTSLDAVNTILYCGHHQKQIIDDVLTISKLDSNLLTLAPTETKPLSVAQQALQIYTPEIRASKIQVFVNTKQDPPYHRVMIDSGRVLQILINLVGNAVKFMKGRAQKVLGINISISTERPGTDEVGYVASTQRRSGLANPAPGQETVFVYYSIVDTGPGLTKHEIETLFGRFKQASPRTHAQYGGSGLGLFISRELAELHGGEIGLKSEPGIGSTFAFYVQGYLPLQASSPASLRPSSSLSPKIHPATLSAASQSRDPTIDPTDRTTTPDDNSALTVLIVEDNVINQNVLNRQLKRAGFKTATADHGQEALARLRDSNLRKDRSDTPSDVPSVSVVLCDLEMPVMDGITCVKRVREMEGQGLLAHVPMVAVTGNARYEQVQAARDAGFDDVVCKPYSIAKLVPLIKVLAERPKK</sequence>
<dbReference type="PANTHER" id="PTHR43047:SF72">
    <property type="entry name" value="OSMOSENSING HISTIDINE PROTEIN KINASE SLN1"/>
    <property type="match status" value="1"/>
</dbReference>
<feature type="coiled-coil region" evidence="7">
    <location>
        <begin position="296"/>
        <end position="337"/>
    </location>
</feature>
<evidence type="ECO:0000256" key="8">
    <source>
        <dbReference type="SAM" id="MobiDB-lite"/>
    </source>
</evidence>
<protein>
    <recommendedName>
        <fullName evidence="2">histidine kinase</fullName>
        <ecNumber evidence="2">2.7.13.3</ecNumber>
    </recommendedName>
</protein>
<evidence type="ECO:0000256" key="1">
    <source>
        <dbReference type="ARBA" id="ARBA00000085"/>
    </source>
</evidence>
<dbReference type="Gene3D" id="3.40.50.2300">
    <property type="match status" value="1"/>
</dbReference>
<feature type="modified residue" description="4-aspartylphosphate" evidence="6">
    <location>
        <position position="863"/>
    </location>
</feature>
<dbReference type="AlphaFoldDB" id="A0A2P7Z1S3"/>
<dbReference type="Pfam" id="PF02518">
    <property type="entry name" value="HATPase_c"/>
    <property type="match status" value="1"/>
</dbReference>